<accession>A0ABT1NJG4</accession>
<dbReference type="Pfam" id="PF01244">
    <property type="entry name" value="Peptidase_M19"/>
    <property type="match status" value="1"/>
</dbReference>
<organism evidence="1 2">
    <name type="scientific">Lutispora saccharofermentans</name>
    <dbReference type="NCBI Taxonomy" id="3024236"/>
    <lineage>
        <taxon>Bacteria</taxon>
        <taxon>Bacillati</taxon>
        <taxon>Bacillota</taxon>
        <taxon>Clostridia</taxon>
        <taxon>Lutisporales</taxon>
        <taxon>Lutisporaceae</taxon>
        <taxon>Lutispora</taxon>
    </lineage>
</organism>
<sequence>MGINKKYDGYEAYQYLEKGKDYKAFKFPKGVGRVPEYYLPLNAEQEKRAAEISEKYIFISLHEHPVFFPEDLGQIFEYNREGRQAAAYEALAKSYLDVVFDNLMDGTCTISSKNGWKWNDVLHDLGMRLCDLAHQDFVIRCEKVDDMVRAHREGKIALVPTVEGAAILENEVERVEILYGFGVRMMGITYSEANSLGSGLKEKNDGGLTALGYKVVERMNKVGMAIDCSHVGDNTTMDVIEVSTKPVFLSHCGARAIWNSRRLKPDHVLKACADKGGVIGIEAAPHTTLTVNNLEHSIDSFMEHFEYIKDLVGIDHVAFGPDTLYGDHVGLHHAFASNLSIKSSHEGSAEFSEVEYVKGLENPTEASINIVRWLVKHNYSDKDIEKVLGGNIIRALKDTWI</sequence>
<dbReference type="Proteomes" id="UP001651880">
    <property type="component" value="Unassembled WGS sequence"/>
</dbReference>
<dbReference type="PROSITE" id="PS51365">
    <property type="entry name" value="RENAL_DIPEPTIDASE_2"/>
    <property type="match status" value="1"/>
</dbReference>
<gene>
    <name evidence="1" type="ORF">LJD61_10770</name>
</gene>
<dbReference type="InterPro" id="IPR032466">
    <property type="entry name" value="Metal_Hydrolase"/>
</dbReference>
<protein>
    <submittedName>
        <fullName evidence="1">Dipeptidase</fullName>
    </submittedName>
</protein>
<dbReference type="SUPFAM" id="SSF51556">
    <property type="entry name" value="Metallo-dependent hydrolases"/>
    <property type="match status" value="1"/>
</dbReference>
<dbReference type="EMBL" id="JAJEKE010000008">
    <property type="protein sequence ID" value="MCQ1530026.1"/>
    <property type="molecule type" value="Genomic_DNA"/>
</dbReference>
<reference evidence="1 2" key="1">
    <citation type="submission" date="2021-10" db="EMBL/GenBank/DDBJ databases">
        <title>Lutispora strain m25 sp. nov., a thermophilic, non-spore-forming bacterium isolated from a lab-scale methanogenic bioreactor digesting anaerobic sludge.</title>
        <authorList>
            <person name="El Houari A."/>
            <person name="Mcdonald J."/>
        </authorList>
    </citation>
    <scope>NUCLEOTIDE SEQUENCE [LARGE SCALE GENOMIC DNA]</scope>
    <source>
        <strain evidence="2">m25</strain>
    </source>
</reference>
<name>A0ABT1NJG4_9FIRM</name>
<keyword evidence="2" id="KW-1185">Reference proteome</keyword>
<dbReference type="InterPro" id="IPR008257">
    <property type="entry name" value="Pept_M19"/>
</dbReference>
<evidence type="ECO:0000313" key="2">
    <source>
        <dbReference type="Proteomes" id="UP001651880"/>
    </source>
</evidence>
<dbReference type="Gene3D" id="3.20.20.140">
    <property type="entry name" value="Metal-dependent hydrolases"/>
    <property type="match status" value="1"/>
</dbReference>
<evidence type="ECO:0000313" key="1">
    <source>
        <dbReference type="EMBL" id="MCQ1530026.1"/>
    </source>
</evidence>
<comment type="caution">
    <text evidence="1">The sequence shown here is derived from an EMBL/GenBank/DDBJ whole genome shotgun (WGS) entry which is preliminary data.</text>
</comment>
<proteinExistence type="predicted"/>
<dbReference type="PANTHER" id="PTHR10443:SF12">
    <property type="entry name" value="DIPEPTIDASE"/>
    <property type="match status" value="1"/>
</dbReference>
<dbReference type="RefSeq" id="WP_255227543.1">
    <property type="nucleotide sequence ID" value="NZ_JAJEKE010000008.1"/>
</dbReference>
<dbReference type="PANTHER" id="PTHR10443">
    <property type="entry name" value="MICROSOMAL DIPEPTIDASE"/>
    <property type="match status" value="1"/>
</dbReference>